<dbReference type="GO" id="GO:0016887">
    <property type="term" value="F:ATP hydrolysis activity"/>
    <property type="evidence" value="ECO:0007669"/>
    <property type="project" value="InterPro"/>
</dbReference>
<keyword evidence="3" id="KW-0813">Transport</keyword>
<dbReference type="Gene3D" id="2.40.50.100">
    <property type="match status" value="1"/>
</dbReference>
<dbReference type="InterPro" id="IPR017871">
    <property type="entry name" value="ABC_transporter-like_CS"/>
</dbReference>
<reference evidence="7 8" key="1">
    <citation type="submission" date="2018-05" db="EMBL/GenBank/DDBJ databases">
        <title>Acuticoccus sediminis sp. nov., isolated from deep-sea sediment of Indian Ocean.</title>
        <authorList>
            <person name="Liu X."/>
            <person name="Lai Q."/>
            <person name="Du Y."/>
            <person name="Sun F."/>
            <person name="Zhang X."/>
            <person name="Wang S."/>
            <person name="Shao Z."/>
        </authorList>
    </citation>
    <scope>NUCLEOTIDE SEQUENCE [LARGE SCALE GENOMIC DNA]</scope>
    <source>
        <strain evidence="7 8">PTG4-2</strain>
    </source>
</reference>
<dbReference type="OrthoDB" id="9802264at2"/>
<proteinExistence type="inferred from homology"/>
<evidence type="ECO:0000256" key="3">
    <source>
        <dbReference type="ARBA" id="ARBA00022448"/>
    </source>
</evidence>
<accession>A0A8B2NQT5</accession>
<dbReference type="InterPro" id="IPR027417">
    <property type="entry name" value="P-loop_NTPase"/>
</dbReference>
<comment type="caution">
    <text evidence="7">The sequence shown here is derived from an EMBL/GenBank/DDBJ whole genome shotgun (WGS) entry which is preliminary data.</text>
</comment>
<dbReference type="GO" id="GO:0140359">
    <property type="term" value="F:ABC-type transporter activity"/>
    <property type="evidence" value="ECO:0007669"/>
    <property type="project" value="UniProtKB-ARBA"/>
</dbReference>
<dbReference type="GO" id="GO:0043190">
    <property type="term" value="C:ATP-binding cassette (ABC) transporter complex"/>
    <property type="evidence" value="ECO:0007669"/>
    <property type="project" value="InterPro"/>
</dbReference>
<dbReference type="InterPro" id="IPR008995">
    <property type="entry name" value="Mo/tungstate-bd_C_term_dom"/>
</dbReference>
<keyword evidence="5 7" id="KW-0067">ATP-binding</keyword>
<evidence type="ECO:0000256" key="4">
    <source>
        <dbReference type="ARBA" id="ARBA00022741"/>
    </source>
</evidence>
<dbReference type="SUPFAM" id="SSF50331">
    <property type="entry name" value="MOP-like"/>
    <property type="match status" value="1"/>
</dbReference>
<dbReference type="AlphaFoldDB" id="A0A8B2NQT5"/>
<dbReference type="InterPro" id="IPR012340">
    <property type="entry name" value="NA-bd_OB-fold"/>
</dbReference>
<dbReference type="FunFam" id="3.40.50.300:FF:000042">
    <property type="entry name" value="Maltose/maltodextrin ABC transporter, ATP-binding protein"/>
    <property type="match status" value="1"/>
</dbReference>
<gene>
    <name evidence="7" type="ORF">DLJ53_12845</name>
</gene>
<dbReference type="SUPFAM" id="SSF52540">
    <property type="entry name" value="P-loop containing nucleoside triphosphate hydrolases"/>
    <property type="match status" value="1"/>
</dbReference>
<organism evidence="7 8">
    <name type="scientific">Acuticoccus sediminis</name>
    <dbReference type="NCBI Taxonomy" id="2184697"/>
    <lineage>
        <taxon>Bacteria</taxon>
        <taxon>Pseudomonadati</taxon>
        <taxon>Pseudomonadota</taxon>
        <taxon>Alphaproteobacteria</taxon>
        <taxon>Hyphomicrobiales</taxon>
        <taxon>Amorphaceae</taxon>
        <taxon>Acuticoccus</taxon>
    </lineage>
</organism>
<dbReference type="SMART" id="SM00382">
    <property type="entry name" value="AAA"/>
    <property type="match status" value="1"/>
</dbReference>
<keyword evidence="8" id="KW-1185">Reference proteome</keyword>
<comment type="similarity">
    <text evidence="2">Belongs to the ABC transporter superfamily.</text>
</comment>
<sequence>MSAGAEITVAAAAKTFPDGTRALHPTDLTVARGETLVLLGPSGCGKTTLLRLIAGLETPDAGGRILFDGRDVTALPIERREVGMVFQSYALFPNMNVIDNVAYGLRVKGVGKAARREEAARYLELCRIGELAGRRITELSGGQRQRVALARALVVKPRLLLLDEPLTALDANLRETLRGEIDALLRSLAITSIYVTHDQAEAMMLGDRIAVMEKGRIAQIGTPREIYAAPASRFVAEFVGVSNRIEGRVAAGRFHTEHGSIAAEGLADGPATIHFRPDDAALADPSPGAAGDGLAFEVAKVVYLGSGQLVTLKGLSAIRILVPAHHPVAAGERIGFTLSPDRIKVFP</sequence>
<dbReference type="RefSeq" id="WP_111345694.1">
    <property type="nucleotide sequence ID" value="NZ_QHHQ01000002.1"/>
</dbReference>
<evidence type="ECO:0000256" key="2">
    <source>
        <dbReference type="ARBA" id="ARBA00005417"/>
    </source>
</evidence>
<keyword evidence="4" id="KW-0547">Nucleotide-binding</keyword>
<dbReference type="InterPro" id="IPR003439">
    <property type="entry name" value="ABC_transporter-like_ATP-bd"/>
</dbReference>
<evidence type="ECO:0000313" key="8">
    <source>
        <dbReference type="Proteomes" id="UP000249590"/>
    </source>
</evidence>
<comment type="subcellular location">
    <subcellularLocation>
        <location evidence="1">Cell inner membrane</location>
        <topology evidence="1">Peripheral membrane protein</topology>
    </subcellularLocation>
</comment>
<protein>
    <submittedName>
        <fullName evidence="7">ABC transporter ATP-binding protein</fullName>
    </submittedName>
</protein>
<dbReference type="Gene3D" id="3.40.50.300">
    <property type="entry name" value="P-loop containing nucleotide triphosphate hydrolases"/>
    <property type="match status" value="1"/>
</dbReference>
<dbReference type="GO" id="GO:0005524">
    <property type="term" value="F:ATP binding"/>
    <property type="evidence" value="ECO:0007669"/>
    <property type="project" value="UniProtKB-KW"/>
</dbReference>
<evidence type="ECO:0000256" key="1">
    <source>
        <dbReference type="ARBA" id="ARBA00004417"/>
    </source>
</evidence>
<dbReference type="Pfam" id="PF08402">
    <property type="entry name" value="TOBE_2"/>
    <property type="match status" value="1"/>
</dbReference>
<dbReference type="Proteomes" id="UP000249590">
    <property type="component" value="Unassembled WGS sequence"/>
</dbReference>
<evidence type="ECO:0000313" key="7">
    <source>
        <dbReference type="EMBL" id="RAI02246.1"/>
    </source>
</evidence>
<dbReference type="PROSITE" id="PS00211">
    <property type="entry name" value="ABC_TRANSPORTER_1"/>
    <property type="match status" value="1"/>
</dbReference>
<dbReference type="Gene3D" id="2.40.50.140">
    <property type="entry name" value="Nucleic acid-binding proteins"/>
    <property type="match status" value="1"/>
</dbReference>
<evidence type="ECO:0000259" key="6">
    <source>
        <dbReference type="PROSITE" id="PS50893"/>
    </source>
</evidence>
<dbReference type="Pfam" id="PF00005">
    <property type="entry name" value="ABC_tran"/>
    <property type="match status" value="1"/>
</dbReference>
<dbReference type="EMBL" id="QHHQ01000002">
    <property type="protein sequence ID" value="RAI02246.1"/>
    <property type="molecule type" value="Genomic_DNA"/>
</dbReference>
<dbReference type="PROSITE" id="PS50893">
    <property type="entry name" value="ABC_TRANSPORTER_2"/>
    <property type="match status" value="1"/>
</dbReference>
<dbReference type="InterPro" id="IPR050093">
    <property type="entry name" value="ABC_SmlMolc_Importer"/>
</dbReference>
<feature type="domain" description="ABC transporter" evidence="6">
    <location>
        <begin position="7"/>
        <end position="239"/>
    </location>
</feature>
<dbReference type="PANTHER" id="PTHR42781:SF4">
    <property type="entry name" value="SPERMIDINE_PUTRESCINE IMPORT ATP-BINDING PROTEIN POTA"/>
    <property type="match status" value="1"/>
</dbReference>
<dbReference type="InterPro" id="IPR013611">
    <property type="entry name" value="Transp-assoc_OB_typ2"/>
</dbReference>
<dbReference type="PANTHER" id="PTHR42781">
    <property type="entry name" value="SPERMIDINE/PUTRESCINE IMPORT ATP-BINDING PROTEIN POTA"/>
    <property type="match status" value="1"/>
</dbReference>
<evidence type="ECO:0000256" key="5">
    <source>
        <dbReference type="ARBA" id="ARBA00022840"/>
    </source>
</evidence>
<dbReference type="InterPro" id="IPR003593">
    <property type="entry name" value="AAA+_ATPase"/>
</dbReference>
<name>A0A8B2NQT5_9HYPH</name>